<keyword evidence="1" id="KW-0472">Membrane</keyword>
<evidence type="ECO:0000313" key="3">
    <source>
        <dbReference type="Proteomes" id="UP000311919"/>
    </source>
</evidence>
<reference evidence="2 3" key="1">
    <citation type="submission" date="2019-03" db="EMBL/GenBank/DDBJ databases">
        <title>An improved genome assembly of the fluke Schistosoma japonicum.</title>
        <authorList>
            <person name="Hu W."/>
            <person name="Luo F."/>
            <person name="Yin M."/>
            <person name="Mo X."/>
            <person name="Sun C."/>
            <person name="Wu Q."/>
            <person name="Zhu B."/>
            <person name="Xiang M."/>
            <person name="Wang J."/>
            <person name="Wang Y."/>
            <person name="Zhang T."/>
            <person name="Xu B."/>
            <person name="Zheng H."/>
            <person name="Feng Z."/>
        </authorList>
    </citation>
    <scope>NUCLEOTIDE SEQUENCE [LARGE SCALE GENOMIC DNA]</scope>
    <source>
        <strain evidence="2">HuSjv2</strain>
        <tissue evidence="2">Worms</tissue>
    </source>
</reference>
<sequence>MLMKICGVEESISTILSYEGSNLPINDFDTDYDETENPVFQIYNKQPWILIQSPTLSIHQKSLAEELFEVKASKDAASPAIFKHVENFCRCVKCQNLHTFRENKKMEFLRDLLIHLHTFKLKLIFRRNMFKRHNDFLLDYRQISREKLSWSAEDLNKFECEWETSYFNIIKQCEEILLLTGIHFRKEPVLWDEEVLDFRQRFLTPSTNRSTQLMRSRSAPVIFFLDVYSKNGKNTFNEAVNHEKKDSIHRLTCPNVTVRSLSTRSNNLNGAKEKTTTIDNNLLETIPASIGELTQIKEVDQVNLLRGVNVGELGKFFIEISLIQEIRTHRELSTLLEYLETQTNVSVECLTQYAHASSIEQFICIPKNVSENVVNIESSHSKLGAGNLSDHRNHRLPGTQISPVIDIRFNNFMLLFIFYIFSCLLLLEFISISNDYMSDCYILKAYLYMKYGIKNAYTKYLGIYSGLFDVSLILEYPYGTPPV</sequence>
<protein>
    <submittedName>
        <fullName evidence="2">Uncharacterized protein</fullName>
    </submittedName>
</protein>
<dbReference type="AlphaFoldDB" id="A0A4Z2CTP1"/>
<proteinExistence type="predicted"/>
<comment type="caution">
    <text evidence="2">The sequence shown here is derived from an EMBL/GenBank/DDBJ whole genome shotgun (WGS) entry which is preliminary data.</text>
</comment>
<gene>
    <name evidence="2" type="ORF">EWB00_007639</name>
</gene>
<keyword evidence="3" id="KW-1185">Reference proteome</keyword>
<evidence type="ECO:0000256" key="1">
    <source>
        <dbReference type="SAM" id="Phobius"/>
    </source>
</evidence>
<evidence type="ECO:0000313" key="2">
    <source>
        <dbReference type="EMBL" id="TNN07585.1"/>
    </source>
</evidence>
<feature type="transmembrane region" description="Helical" evidence="1">
    <location>
        <begin position="412"/>
        <end position="430"/>
    </location>
</feature>
<name>A0A4Z2CTP1_SCHJA</name>
<keyword evidence="1" id="KW-0812">Transmembrane</keyword>
<organism evidence="2 3">
    <name type="scientific">Schistosoma japonicum</name>
    <name type="common">Blood fluke</name>
    <dbReference type="NCBI Taxonomy" id="6182"/>
    <lineage>
        <taxon>Eukaryota</taxon>
        <taxon>Metazoa</taxon>
        <taxon>Spiralia</taxon>
        <taxon>Lophotrochozoa</taxon>
        <taxon>Platyhelminthes</taxon>
        <taxon>Trematoda</taxon>
        <taxon>Digenea</taxon>
        <taxon>Strigeidida</taxon>
        <taxon>Schistosomatoidea</taxon>
        <taxon>Schistosomatidae</taxon>
        <taxon>Schistosoma</taxon>
    </lineage>
</organism>
<dbReference type="Proteomes" id="UP000311919">
    <property type="component" value="Unassembled WGS sequence"/>
</dbReference>
<dbReference type="EMBL" id="SKCS01000426">
    <property type="protein sequence ID" value="TNN07585.1"/>
    <property type="molecule type" value="Genomic_DNA"/>
</dbReference>
<keyword evidence="1" id="KW-1133">Transmembrane helix</keyword>
<accession>A0A4Z2CTP1</accession>
<dbReference type="OrthoDB" id="6229762at2759"/>